<evidence type="ECO:0000256" key="12">
    <source>
        <dbReference type="ARBA" id="ARBA00047192"/>
    </source>
</evidence>
<keyword evidence="8 13" id="KW-0418">Kinase</keyword>
<evidence type="ECO:0000256" key="1">
    <source>
        <dbReference type="ARBA" id="ARBA00004496"/>
    </source>
</evidence>
<dbReference type="Pfam" id="PF02782">
    <property type="entry name" value="FGGY_C"/>
    <property type="match status" value="1"/>
</dbReference>
<gene>
    <name evidence="16" type="ORF">BIW11_12535</name>
</gene>
<keyword evidence="17" id="KW-1185">Reference proteome</keyword>
<dbReference type="InterPro" id="IPR037444">
    <property type="entry name" value="GK5"/>
</dbReference>
<evidence type="ECO:0000256" key="3">
    <source>
        <dbReference type="ARBA" id="ARBA00009156"/>
    </source>
</evidence>
<dbReference type="GO" id="GO:0019563">
    <property type="term" value="P:glycerol catabolic process"/>
    <property type="evidence" value="ECO:0007669"/>
    <property type="project" value="UniProtKB-UniPathway"/>
</dbReference>
<evidence type="ECO:0000313" key="16">
    <source>
        <dbReference type="EMBL" id="OQR69002.1"/>
    </source>
</evidence>
<dbReference type="Pfam" id="PF00370">
    <property type="entry name" value="FGGY_N"/>
    <property type="match status" value="1"/>
</dbReference>
<dbReference type="InterPro" id="IPR043129">
    <property type="entry name" value="ATPase_NBD"/>
</dbReference>
<comment type="function">
    <text evidence="11">Skin-specific kinase that plays a key role in glycerol metabolism, catalyzing its phosphorylation to produce sn-glycerol 3-phosphate. Involved in skin-specific regulation of sterol regulatory element-binding protein (SREBP) processing and lipid biosynthesis.</text>
</comment>
<dbReference type="InterPro" id="IPR018484">
    <property type="entry name" value="FGGY_N"/>
</dbReference>
<dbReference type="GO" id="GO:0005524">
    <property type="term" value="F:ATP binding"/>
    <property type="evidence" value="ECO:0007669"/>
    <property type="project" value="UniProtKB-KW"/>
</dbReference>
<evidence type="ECO:0000256" key="2">
    <source>
        <dbReference type="ARBA" id="ARBA00005190"/>
    </source>
</evidence>
<dbReference type="InterPro" id="IPR000577">
    <property type="entry name" value="Carb_kinase_FGGY"/>
</dbReference>
<dbReference type="GO" id="GO:0005739">
    <property type="term" value="C:mitochondrion"/>
    <property type="evidence" value="ECO:0007669"/>
    <property type="project" value="TreeGrafter"/>
</dbReference>
<evidence type="ECO:0000256" key="13">
    <source>
        <dbReference type="RuleBase" id="RU003733"/>
    </source>
</evidence>
<evidence type="ECO:0000256" key="4">
    <source>
        <dbReference type="ARBA" id="ARBA00012099"/>
    </source>
</evidence>
<dbReference type="InParanoid" id="A0A1V9X6U6"/>
<evidence type="ECO:0000256" key="6">
    <source>
        <dbReference type="ARBA" id="ARBA00022679"/>
    </source>
</evidence>
<keyword evidence="6 13" id="KW-0808">Transferase</keyword>
<reference evidence="16 17" key="1">
    <citation type="journal article" date="2017" name="Gigascience">
        <title>Draft genome of the honey bee ectoparasitic mite, Tropilaelaps mercedesae, is shaped by the parasitic life history.</title>
        <authorList>
            <person name="Dong X."/>
            <person name="Armstrong S.D."/>
            <person name="Xia D."/>
            <person name="Makepeace B.L."/>
            <person name="Darby A.C."/>
            <person name="Kadowaki T."/>
        </authorList>
    </citation>
    <scope>NUCLEOTIDE SEQUENCE [LARGE SCALE GENOMIC DNA]</scope>
    <source>
        <strain evidence="16">Wuxi-XJTLU</strain>
    </source>
</reference>
<dbReference type="Gene3D" id="3.30.420.40">
    <property type="match status" value="2"/>
</dbReference>
<evidence type="ECO:0000256" key="5">
    <source>
        <dbReference type="ARBA" id="ARBA00022490"/>
    </source>
</evidence>
<dbReference type="GO" id="GO:0006641">
    <property type="term" value="P:triglyceride metabolic process"/>
    <property type="evidence" value="ECO:0007669"/>
    <property type="project" value="TreeGrafter"/>
</dbReference>
<evidence type="ECO:0000259" key="15">
    <source>
        <dbReference type="Pfam" id="PF02782"/>
    </source>
</evidence>
<comment type="subcellular location">
    <subcellularLocation>
        <location evidence="1">Cytoplasm</location>
    </subcellularLocation>
</comment>
<keyword evidence="5" id="KW-0963">Cytoplasm</keyword>
<dbReference type="GO" id="GO:0004370">
    <property type="term" value="F:glycerol kinase activity"/>
    <property type="evidence" value="ECO:0007669"/>
    <property type="project" value="UniProtKB-EC"/>
</dbReference>
<dbReference type="Proteomes" id="UP000192247">
    <property type="component" value="Unassembled WGS sequence"/>
</dbReference>
<keyword evidence="7" id="KW-0547">Nucleotide-binding</keyword>
<dbReference type="InterPro" id="IPR018483">
    <property type="entry name" value="Carb_kinase_FGGY_CS"/>
</dbReference>
<evidence type="ECO:0000259" key="14">
    <source>
        <dbReference type="Pfam" id="PF00370"/>
    </source>
</evidence>
<keyword evidence="9" id="KW-0067">ATP-binding</keyword>
<dbReference type="EC" id="2.7.1.30" evidence="4"/>
<sequence>MPPYSKRHHDTTTPITAARVVLAIDVGTTTVRCLVLGREANILSIASRPVELEQPERNVAEICPERLWQSVRTLINEALIGAGCVITDVDTIGISVQRGTFTTWNRFTGEVLHKLITWKDRRSTALCAHWNRSFWLRALRRVSQFAYFFTRQTRFIGSSQYELVPTLASARLLWAIQNEPKLQEAISTNSALFGTLDTYLAWRLSGGQIYATDPSNACVTGLYDPFQMCWSNVLLLMFGIPESMLPEVRDTSGFFGYTDKQIVGAAVPICALAGDQSASMFGHCGFAKGNIKITMGTGTFINVNTGSRPYGSFSRGVYPVVGWMISGRTTYLIETSFFDSAAAVHFAVANLQLAPHASQTSQIASSCAPFPGLSFVPAFSGLQAPENDTEAAACFIGLGVSTTKPQMLRAVLESIAYKTHQLMHLLRRDTRTGGSSTSANGGSHPYKRINVDGGISNCDLILRTLSSLEGGVPIARKYCSEMSALGAAFLAGLATGYFESIEDLEKAVGIKENIREPPNVEVRAMYRRWLRAVERSKKWYQHEFDEMALVKLSLVEKNI</sequence>
<evidence type="ECO:0000313" key="17">
    <source>
        <dbReference type="Proteomes" id="UP000192247"/>
    </source>
</evidence>
<feature type="domain" description="Carbohydrate kinase FGGY N-terminal" evidence="14">
    <location>
        <begin position="21"/>
        <end position="282"/>
    </location>
</feature>
<dbReference type="PANTHER" id="PTHR10196">
    <property type="entry name" value="SUGAR KINASE"/>
    <property type="match status" value="1"/>
</dbReference>
<evidence type="ECO:0000256" key="9">
    <source>
        <dbReference type="ARBA" id="ARBA00022840"/>
    </source>
</evidence>
<dbReference type="FunCoup" id="A0A1V9X6U6">
    <property type="interactions" value="307"/>
</dbReference>
<feature type="domain" description="Carbohydrate kinase FGGY C-terminal" evidence="15">
    <location>
        <begin position="292"/>
        <end position="494"/>
    </location>
</feature>
<dbReference type="InterPro" id="IPR018485">
    <property type="entry name" value="FGGY_C"/>
</dbReference>
<dbReference type="OrthoDB" id="6278781at2759"/>
<protein>
    <recommendedName>
        <fullName evidence="12">Glycerol kinase 5</fullName>
        <ecNumber evidence="4">2.7.1.30</ecNumber>
    </recommendedName>
    <alternativeName>
        <fullName evidence="10">ATP:glycerol 3-phosphotransferase 5</fullName>
    </alternativeName>
</protein>
<comment type="pathway">
    <text evidence="2">Polyol metabolism; glycerol degradation via glycerol kinase pathway; sn-glycerol 3-phosphate from glycerol: step 1/1.</text>
</comment>
<dbReference type="GO" id="GO:0046167">
    <property type="term" value="P:glycerol-3-phosphate biosynthetic process"/>
    <property type="evidence" value="ECO:0007669"/>
    <property type="project" value="TreeGrafter"/>
</dbReference>
<evidence type="ECO:0000256" key="7">
    <source>
        <dbReference type="ARBA" id="ARBA00022741"/>
    </source>
</evidence>
<evidence type="ECO:0000256" key="11">
    <source>
        <dbReference type="ARBA" id="ARBA00045165"/>
    </source>
</evidence>
<dbReference type="STRING" id="418985.A0A1V9X6U6"/>
<dbReference type="AlphaFoldDB" id="A0A1V9X6U6"/>
<dbReference type="EMBL" id="MNPL01022588">
    <property type="protein sequence ID" value="OQR69002.1"/>
    <property type="molecule type" value="Genomic_DNA"/>
</dbReference>
<dbReference type="CDD" id="cd07793">
    <property type="entry name" value="ASKHA_NBD_FGGY_GK5-like"/>
    <property type="match status" value="1"/>
</dbReference>
<comment type="similarity">
    <text evidence="3 13">Belongs to the FGGY kinase family.</text>
</comment>
<evidence type="ECO:0000256" key="8">
    <source>
        <dbReference type="ARBA" id="ARBA00022777"/>
    </source>
</evidence>
<dbReference type="SUPFAM" id="SSF53067">
    <property type="entry name" value="Actin-like ATPase domain"/>
    <property type="match status" value="2"/>
</dbReference>
<dbReference type="UniPathway" id="UPA00618">
    <property type="reaction ID" value="UER00672"/>
</dbReference>
<name>A0A1V9X6U6_9ACAR</name>
<organism evidence="16 17">
    <name type="scientific">Tropilaelaps mercedesae</name>
    <dbReference type="NCBI Taxonomy" id="418985"/>
    <lineage>
        <taxon>Eukaryota</taxon>
        <taxon>Metazoa</taxon>
        <taxon>Ecdysozoa</taxon>
        <taxon>Arthropoda</taxon>
        <taxon>Chelicerata</taxon>
        <taxon>Arachnida</taxon>
        <taxon>Acari</taxon>
        <taxon>Parasitiformes</taxon>
        <taxon>Mesostigmata</taxon>
        <taxon>Gamasina</taxon>
        <taxon>Dermanyssoidea</taxon>
        <taxon>Laelapidae</taxon>
        <taxon>Tropilaelaps</taxon>
    </lineage>
</organism>
<dbReference type="PROSITE" id="PS00445">
    <property type="entry name" value="FGGY_KINASES_2"/>
    <property type="match status" value="1"/>
</dbReference>
<accession>A0A1V9X6U6</accession>
<dbReference type="PANTHER" id="PTHR10196:SF68">
    <property type="entry name" value="GLYCEROL KINASE 5-RELATED"/>
    <property type="match status" value="1"/>
</dbReference>
<proteinExistence type="inferred from homology"/>
<dbReference type="PIRSF" id="PIRSF000538">
    <property type="entry name" value="GlpK"/>
    <property type="match status" value="1"/>
</dbReference>
<comment type="caution">
    <text evidence="16">The sequence shown here is derived from an EMBL/GenBank/DDBJ whole genome shotgun (WGS) entry which is preliminary data.</text>
</comment>
<dbReference type="FunFam" id="3.30.420.40:FF:000102">
    <property type="entry name" value="Putative glycerol kinase 5"/>
    <property type="match status" value="1"/>
</dbReference>
<evidence type="ECO:0000256" key="10">
    <source>
        <dbReference type="ARBA" id="ARBA00033026"/>
    </source>
</evidence>